<dbReference type="Pfam" id="PF03283">
    <property type="entry name" value="PAE"/>
    <property type="match status" value="1"/>
</dbReference>
<feature type="chain" id="PRO_5044838648" description="Pectin acetylesterase" evidence="2">
    <location>
        <begin position="27"/>
        <end position="513"/>
    </location>
</feature>
<feature type="region of interest" description="Disordered" evidence="1">
    <location>
        <begin position="482"/>
        <end position="513"/>
    </location>
</feature>
<evidence type="ECO:0000256" key="2">
    <source>
        <dbReference type="SAM" id="SignalP"/>
    </source>
</evidence>
<evidence type="ECO:0000313" key="3">
    <source>
        <dbReference type="EMBL" id="KAL3761342.1"/>
    </source>
</evidence>
<sequence length="513" mass="55545">MRLSKRIVSSLVVTTILAVVVNPTVAEDDSIVTYGFCDDDARTLPAEQTSLSSLEYNKFYKLCPGLHQHSNGDGTILPLGQPRCGDNSNFSFFATRPASGPPTKDSQEDEDDDGETHEKIIIELGGGGACWDGNTCGLVSSNLAFPADLNSYVGMSCATLASVGMNLMCSKTIANIDLSEYNYIFIPYCTQDVHLGDATPSEYGVQHVGGHNLYRTLSWIFENFPNPQHIIITGCSAGATPLPVVYDLINRHYQNVASSSSSSSTTAAGSGGGVVNKDVPIDVIADSSVFLTPKNFLDNYISNWKLDTILDKIEFEFDAVRTNFSSVAIVDHVLDRSKSTDDLVYTFHDADQTSQYFYKLMNATSTSPTLFGDDAGSSRRLRPSSTLTTTAAGGYSFPMMDHHAGSIAPTNLHRGLNGDDFQSQWLSELTNGVALAGVGHSNFHVYFMNGTDHCDYSLNVPLKYNGFEAWVSTFLHDDLTASPTSVPTNKPTTAPTPTKKAPPKTKKPNSKPK</sequence>
<feature type="signal peptide" evidence="2">
    <location>
        <begin position="1"/>
        <end position="26"/>
    </location>
</feature>
<organism evidence="3 4">
    <name type="scientific">Discostella pseudostelligera</name>
    <dbReference type="NCBI Taxonomy" id="259834"/>
    <lineage>
        <taxon>Eukaryota</taxon>
        <taxon>Sar</taxon>
        <taxon>Stramenopiles</taxon>
        <taxon>Ochrophyta</taxon>
        <taxon>Bacillariophyta</taxon>
        <taxon>Coscinodiscophyceae</taxon>
        <taxon>Thalassiosirophycidae</taxon>
        <taxon>Stephanodiscales</taxon>
        <taxon>Stephanodiscaceae</taxon>
        <taxon>Discostella</taxon>
    </lineage>
</organism>
<dbReference type="EMBL" id="JALLBG020000151">
    <property type="protein sequence ID" value="KAL3761342.1"/>
    <property type="molecule type" value="Genomic_DNA"/>
</dbReference>
<dbReference type="AlphaFoldDB" id="A0ABD3MCM2"/>
<feature type="compositionally biased region" description="Low complexity" evidence="1">
    <location>
        <begin position="487"/>
        <end position="499"/>
    </location>
</feature>
<reference evidence="3 4" key="1">
    <citation type="submission" date="2024-10" db="EMBL/GenBank/DDBJ databases">
        <title>Updated reference genomes for cyclostephanoid diatoms.</title>
        <authorList>
            <person name="Roberts W.R."/>
            <person name="Alverson A.J."/>
        </authorList>
    </citation>
    <scope>NUCLEOTIDE SEQUENCE [LARGE SCALE GENOMIC DNA]</scope>
    <source>
        <strain evidence="3 4">AJA232-27</strain>
    </source>
</reference>
<name>A0ABD3MCM2_9STRA</name>
<protein>
    <recommendedName>
        <fullName evidence="5">Pectin acetylesterase</fullName>
    </recommendedName>
</protein>
<feature type="compositionally biased region" description="Basic residues" evidence="1">
    <location>
        <begin position="501"/>
        <end position="513"/>
    </location>
</feature>
<proteinExistence type="predicted"/>
<feature type="region of interest" description="Disordered" evidence="1">
    <location>
        <begin position="94"/>
        <end position="115"/>
    </location>
</feature>
<evidence type="ECO:0000256" key="1">
    <source>
        <dbReference type="SAM" id="MobiDB-lite"/>
    </source>
</evidence>
<evidence type="ECO:0008006" key="5">
    <source>
        <dbReference type="Google" id="ProtNLM"/>
    </source>
</evidence>
<dbReference type="PANTHER" id="PTHR21562">
    <property type="entry name" value="NOTUM-RELATED"/>
    <property type="match status" value="1"/>
</dbReference>
<evidence type="ECO:0000313" key="4">
    <source>
        <dbReference type="Proteomes" id="UP001530293"/>
    </source>
</evidence>
<keyword evidence="4" id="KW-1185">Reference proteome</keyword>
<keyword evidence="2" id="KW-0732">Signal</keyword>
<accession>A0ABD3MCM2</accession>
<gene>
    <name evidence="3" type="ORF">ACHAWU_000476</name>
</gene>
<dbReference type="InterPro" id="IPR004963">
    <property type="entry name" value="PAE/NOTUM"/>
</dbReference>
<dbReference type="Proteomes" id="UP001530293">
    <property type="component" value="Unassembled WGS sequence"/>
</dbReference>
<dbReference type="PANTHER" id="PTHR21562:SF83">
    <property type="entry name" value="PECTIN ACETYLESTERASE 4"/>
    <property type="match status" value="1"/>
</dbReference>
<comment type="caution">
    <text evidence="3">The sequence shown here is derived from an EMBL/GenBank/DDBJ whole genome shotgun (WGS) entry which is preliminary data.</text>
</comment>